<dbReference type="InterPro" id="IPR011050">
    <property type="entry name" value="Pectin_lyase_fold/virulence"/>
</dbReference>
<name>A0A4U1JIJ4_9BACT</name>
<keyword evidence="2" id="KW-0732">Signal</keyword>
<gene>
    <name evidence="4" type="ORF">E8A74_07910</name>
</gene>
<dbReference type="PANTHER" id="PTHR22990">
    <property type="entry name" value="F-BOX ONLY PROTEIN"/>
    <property type="match status" value="1"/>
</dbReference>
<comment type="caution">
    <text evidence="4">The sequence shown here is derived from an EMBL/GenBank/DDBJ whole genome shotgun (WGS) entry which is preliminary data.</text>
</comment>
<evidence type="ECO:0000313" key="4">
    <source>
        <dbReference type="EMBL" id="TKD10364.1"/>
    </source>
</evidence>
<dbReference type="InterPro" id="IPR039448">
    <property type="entry name" value="Beta_helix"/>
</dbReference>
<dbReference type="InterPro" id="IPR012334">
    <property type="entry name" value="Pectin_lyas_fold"/>
</dbReference>
<dbReference type="SMART" id="SM00710">
    <property type="entry name" value="PbH1"/>
    <property type="match status" value="7"/>
</dbReference>
<organism evidence="4 5">
    <name type="scientific">Polyangium fumosum</name>
    <dbReference type="NCBI Taxonomy" id="889272"/>
    <lineage>
        <taxon>Bacteria</taxon>
        <taxon>Pseudomonadati</taxon>
        <taxon>Myxococcota</taxon>
        <taxon>Polyangia</taxon>
        <taxon>Polyangiales</taxon>
        <taxon>Polyangiaceae</taxon>
        <taxon>Polyangium</taxon>
    </lineage>
</organism>
<evidence type="ECO:0000313" key="5">
    <source>
        <dbReference type="Proteomes" id="UP000309215"/>
    </source>
</evidence>
<dbReference type="Gene3D" id="2.160.20.10">
    <property type="entry name" value="Single-stranded right-handed beta-helix, Pectin lyase-like"/>
    <property type="match status" value="2"/>
</dbReference>
<sequence length="489" mass="49671">MTNRLHFASLAALLAALPIAGCGGSDALATPDCGTYAEAPEKASGVVYVSASCGARDGDGSVERPFASIQQGIDASVGGGAVLVDAGTYAENLSITKPVQVLGADKAGDPNNASIIVQAPSAYAITVEGASDVLLRGIIVQKPEGAGIRVQKSGRAVIEGSRIEGAIAVNEDGHGVMASDNASIIVQRTIIVQSEGAGVHVNAASAQVERSIIVQSGALAGIWVQNALDEVSLVGNEIRENVSAGISILGSRAIIVQNQVKHTKSRAPGGVADGIRVLGDGVMGESYVEIGGDLPESTNMIEGNDRAGIVFSGERARGIIVQNEVIGNADDTTRGAGIWVQSKAGTAPNDDQSVGIRIEQNRIEANHFLGIGVTSGARAIIVQNQSINGTIAGDIKVNGLPVKIGDGLGVYAGASAHVDLNTFAGNARVGALFDGSASTCVLTNNTFEKNTAGAIIVQNVNGAFDYGDNKGDISVDPPVAPILSDPSEL</sequence>
<reference evidence="4 5" key="1">
    <citation type="submission" date="2019-04" db="EMBL/GenBank/DDBJ databases">
        <authorList>
            <person name="Li Y."/>
            <person name="Wang J."/>
        </authorList>
    </citation>
    <scope>NUCLEOTIDE SEQUENCE [LARGE SCALE GENOMIC DNA]</scope>
    <source>
        <strain evidence="4 5">DSM 14668</strain>
    </source>
</reference>
<dbReference type="PANTHER" id="PTHR22990:SF15">
    <property type="entry name" value="F-BOX ONLY PROTEIN 10"/>
    <property type="match status" value="1"/>
</dbReference>
<dbReference type="InterPro" id="IPR006626">
    <property type="entry name" value="PbH1"/>
</dbReference>
<dbReference type="OrthoDB" id="9807425at2"/>
<evidence type="ECO:0000256" key="1">
    <source>
        <dbReference type="ARBA" id="ARBA00022737"/>
    </source>
</evidence>
<dbReference type="EMBL" id="SSMQ01000006">
    <property type="protein sequence ID" value="TKD10364.1"/>
    <property type="molecule type" value="Genomic_DNA"/>
</dbReference>
<dbReference type="InterPro" id="IPR051550">
    <property type="entry name" value="SCF-Subunits/Alg-Epimerases"/>
</dbReference>
<dbReference type="Pfam" id="PF13229">
    <property type="entry name" value="Beta_helix"/>
    <property type="match status" value="2"/>
</dbReference>
<dbReference type="RefSeq" id="WP_136928328.1">
    <property type="nucleotide sequence ID" value="NZ_SSMQ01000006.1"/>
</dbReference>
<keyword evidence="1" id="KW-0677">Repeat</keyword>
<dbReference type="SUPFAM" id="SSF51126">
    <property type="entry name" value="Pectin lyase-like"/>
    <property type="match status" value="2"/>
</dbReference>
<protein>
    <submittedName>
        <fullName evidence="4">DUF1565 domain-containing protein</fullName>
    </submittedName>
</protein>
<dbReference type="AlphaFoldDB" id="A0A4U1JIJ4"/>
<feature type="signal peptide" evidence="2">
    <location>
        <begin position="1"/>
        <end position="20"/>
    </location>
</feature>
<evidence type="ECO:0000259" key="3">
    <source>
        <dbReference type="Pfam" id="PF13229"/>
    </source>
</evidence>
<accession>A0A4U1JIJ4</accession>
<evidence type="ECO:0000256" key="2">
    <source>
        <dbReference type="SAM" id="SignalP"/>
    </source>
</evidence>
<feature type="domain" description="Right handed beta helix" evidence="3">
    <location>
        <begin position="353"/>
        <end position="461"/>
    </location>
</feature>
<dbReference type="Proteomes" id="UP000309215">
    <property type="component" value="Unassembled WGS sequence"/>
</dbReference>
<keyword evidence="5" id="KW-1185">Reference proteome</keyword>
<proteinExistence type="predicted"/>
<feature type="domain" description="Right handed beta helix" evidence="3">
    <location>
        <begin position="124"/>
        <end position="264"/>
    </location>
</feature>
<feature type="chain" id="PRO_5020525254" evidence="2">
    <location>
        <begin position="21"/>
        <end position="489"/>
    </location>
</feature>